<protein>
    <submittedName>
        <fullName evidence="2">Uncharacterized protein</fullName>
    </submittedName>
</protein>
<reference evidence="2 3" key="1">
    <citation type="submission" date="2020-07" db="EMBL/GenBank/DDBJ databases">
        <title>MOT database genomes.</title>
        <authorList>
            <person name="Joseph S."/>
            <person name="Aduse-Opoku J."/>
            <person name="Hashim A."/>
            <person name="Wade W."/>
            <person name="Curtis M."/>
        </authorList>
    </citation>
    <scope>NUCLEOTIDE SEQUENCE [LARGE SCALE GENOMIC DNA]</scope>
    <source>
        <strain evidence="2 3">DSM 100099</strain>
    </source>
</reference>
<feature type="compositionally biased region" description="Polar residues" evidence="1">
    <location>
        <begin position="157"/>
        <end position="175"/>
    </location>
</feature>
<feature type="region of interest" description="Disordered" evidence="1">
    <location>
        <begin position="270"/>
        <end position="289"/>
    </location>
</feature>
<evidence type="ECO:0000313" key="3">
    <source>
        <dbReference type="Proteomes" id="UP000561011"/>
    </source>
</evidence>
<organism evidence="2 3">
    <name type="scientific">Sanguibacter inulinus</name>
    <dbReference type="NCBI Taxonomy" id="60922"/>
    <lineage>
        <taxon>Bacteria</taxon>
        <taxon>Bacillati</taxon>
        <taxon>Actinomycetota</taxon>
        <taxon>Actinomycetes</taxon>
        <taxon>Micrococcales</taxon>
        <taxon>Sanguibacteraceae</taxon>
        <taxon>Sanguibacter</taxon>
    </lineage>
</organism>
<evidence type="ECO:0000313" key="2">
    <source>
        <dbReference type="EMBL" id="NYS93088.1"/>
    </source>
</evidence>
<name>A0A853EW18_9MICO</name>
<feature type="region of interest" description="Disordered" evidence="1">
    <location>
        <begin position="111"/>
        <end position="192"/>
    </location>
</feature>
<dbReference type="Proteomes" id="UP000561011">
    <property type="component" value="Unassembled WGS sequence"/>
</dbReference>
<dbReference type="EMBL" id="JACBYE010000009">
    <property type="protein sequence ID" value="NYS93088.1"/>
    <property type="molecule type" value="Genomic_DNA"/>
</dbReference>
<dbReference type="RefSeq" id="WP_179912821.1">
    <property type="nucleotide sequence ID" value="NZ_JACBYE010000009.1"/>
</dbReference>
<feature type="compositionally biased region" description="Basic and acidic residues" evidence="1">
    <location>
        <begin position="114"/>
        <end position="138"/>
    </location>
</feature>
<sequence>MTWFKVDDGFSSSKKVLSIPRTQRLAAVGLWTMAGNWSAKELTDGVVPKYVLDELGATPKLIQALIDARLWDDGRSTEARSRLDGTSAEAWSSAGDCGPCIVFHNWPKYQPTRDGVEEERRKSAERQARWRDRHKGETGESPVSNDVTDASVERPSPVSNSAPTRPDPTRTTSNEVVGDSSSSVADAPTRPDVDRICQHLADRIEANGSKRPTITKAWHDEARRLLDLDEREEASVIRAIDWCQGDPFWRSNVLSMPTLRKKYDQLRLAAQREQTPAASARPTTDDKVREALDRARALAALEQGEQQQIEGAA</sequence>
<proteinExistence type="predicted"/>
<gene>
    <name evidence="2" type="ORF">HZZ10_06035</name>
</gene>
<comment type="caution">
    <text evidence="2">The sequence shown here is derived from an EMBL/GenBank/DDBJ whole genome shotgun (WGS) entry which is preliminary data.</text>
</comment>
<keyword evidence="3" id="KW-1185">Reference proteome</keyword>
<dbReference type="AlphaFoldDB" id="A0A853EW18"/>
<evidence type="ECO:0000256" key="1">
    <source>
        <dbReference type="SAM" id="MobiDB-lite"/>
    </source>
</evidence>
<accession>A0A853EW18</accession>